<dbReference type="InterPro" id="IPR011009">
    <property type="entry name" value="Kinase-like_dom_sf"/>
</dbReference>
<keyword evidence="8" id="KW-0433">Leucine-rich repeat</keyword>
<evidence type="ECO:0000256" key="15">
    <source>
        <dbReference type="ARBA" id="ARBA00022840"/>
    </source>
</evidence>
<evidence type="ECO:0000256" key="1">
    <source>
        <dbReference type="ARBA" id="ARBA00004162"/>
    </source>
</evidence>
<dbReference type="InterPro" id="IPR001245">
    <property type="entry name" value="Ser-Thr/Tyr_kinase_cat_dom"/>
</dbReference>
<evidence type="ECO:0000256" key="19">
    <source>
        <dbReference type="ARBA" id="ARBA00023180"/>
    </source>
</evidence>
<evidence type="ECO:0000256" key="9">
    <source>
        <dbReference type="ARBA" id="ARBA00022679"/>
    </source>
</evidence>
<dbReference type="EC" id="2.7.11.1" evidence="4"/>
<keyword evidence="16 23" id="KW-1133">Transmembrane helix</keyword>
<dbReference type="SUPFAM" id="SSF56112">
    <property type="entry name" value="Protein kinase-like (PK-like)"/>
    <property type="match status" value="1"/>
</dbReference>
<evidence type="ECO:0000256" key="8">
    <source>
        <dbReference type="ARBA" id="ARBA00022614"/>
    </source>
</evidence>
<keyword evidence="7" id="KW-0597">Phosphoprotein</keyword>
<feature type="binding site" evidence="22">
    <location>
        <position position="461"/>
    </location>
    <ligand>
        <name>ATP</name>
        <dbReference type="ChEBI" id="CHEBI:30616"/>
    </ligand>
</feature>
<evidence type="ECO:0000256" key="17">
    <source>
        <dbReference type="ARBA" id="ARBA00023136"/>
    </source>
</evidence>
<dbReference type="Gene3D" id="1.10.510.10">
    <property type="entry name" value="Transferase(Phosphotransferase) domain 1"/>
    <property type="match status" value="1"/>
</dbReference>
<keyword evidence="9" id="KW-0808">Transferase</keyword>
<evidence type="ECO:0000256" key="11">
    <source>
        <dbReference type="ARBA" id="ARBA00022729"/>
    </source>
</evidence>
<evidence type="ECO:0000256" key="10">
    <source>
        <dbReference type="ARBA" id="ARBA00022692"/>
    </source>
</evidence>
<dbReference type="SUPFAM" id="SSF52047">
    <property type="entry name" value="RNI-like"/>
    <property type="match status" value="1"/>
</dbReference>
<dbReference type="GO" id="GO:0004674">
    <property type="term" value="F:protein serine/threonine kinase activity"/>
    <property type="evidence" value="ECO:0007669"/>
    <property type="project" value="UniProtKB-KW"/>
</dbReference>
<keyword evidence="12" id="KW-0677">Repeat</keyword>
<name>A0AAV5K8Q7_9ROSI</name>
<evidence type="ECO:0000256" key="5">
    <source>
        <dbReference type="ARBA" id="ARBA00022475"/>
    </source>
</evidence>
<feature type="transmembrane region" description="Helical" evidence="23">
    <location>
        <begin position="377"/>
        <end position="399"/>
    </location>
</feature>
<evidence type="ECO:0000256" key="21">
    <source>
        <dbReference type="ARBA" id="ARBA00048679"/>
    </source>
</evidence>
<keyword evidence="13 22" id="KW-0547">Nucleotide-binding</keyword>
<keyword evidence="14" id="KW-0418">Kinase</keyword>
<dbReference type="GO" id="GO:0005886">
    <property type="term" value="C:plasma membrane"/>
    <property type="evidence" value="ECO:0007669"/>
    <property type="project" value="UniProtKB-SubCell"/>
</dbReference>
<evidence type="ECO:0000313" key="25">
    <source>
        <dbReference type="EMBL" id="GKV21185.1"/>
    </source>
</evidence>
<dbReference type="PANTHER" id="PTHR27008:SF596">
    <property type="entry name" value="OS02G0215500 PROTEIN"/>
    <property type="match status" value="1"/>
</dbReference>
<keyword evidence="11" id="KW-0732">Signal</keyword>
<dbReference type="InterPro" id="IPR032675">
    <property type="entry name" value="LRR_dom_sf"/>
</dbReference>
<evidence type="ECO:0000256" key="3">
    <source>
        <dbReference type="ARBA" id="ARBA00009592"/>
    </source>
</evidence>
<evidence type="ECO:0000259" key="24">
    <source>
        <dbReference type="PROSITE" id="PS50011"/>
    </source>
</evidence>
<comment type="caution">
    <text evidence="25">The sequence shown here is derived from an EMBL/GenBank/DDBJ whole genome shotgun (WGS) entry which is preliminary data.</text>
</comment>
<dbReference type="FunFam" id="3.80.10.10:FF:000041">
    <property type="entry name" value="LRR receptor-like serine/threonine-protein kinase ERECTA"/>
    <property type="match status" value="1"/>
</dbReference>
<comment type="subcellular location">
    <subcellularLocation>
        <location evidence="1">Cell membrane</location>
        <topology evidence="1">Single-pass membrane protein</topology>
    </subcellularLocation>
    <subcellularLocation>
        <location evidence="2">Membrane</location>
        <topology evidence="2">Single-pass type I membrane protein</topology>
    </subcellularLocation>
</comment>
<dbReference type="Pfam" id="PF07714">
    <property type="entry name" value="PK_Tyr_Ser-Thr"/>
    <property type="match status" value="1"/>
</dbReference>
<evidence type="ECO:0000256" key="16">
    <source>
        <dbReference type="ARBA" id="ARBA00022989"/>
    </source>
</evidence>
<comment type="similarity">
    <text evidence="3">Belongs to the RLP family.</text>
</comment>
<accession>A0AAV5K8Q7</accession>
<evidence type="ECO:0000256" key="20">
    <source>
        <dbReference type="ARBA" id="ARBA00047899"/>
    </source>
</evidence>
<keyword evidence="6" id="KW-0723">Serine/threonine-protein kinase</keyword>
<keyword evidence="5" id="KW-1003">Cell membrane</keyword>
<evidence type="ECO:0000256" key="6">
    <source>
        <dbReference type="ARBA" id="ARBA00022527"/>
    </source>
</evidence>
<protein>
    <recommendedName>
        <fullName evidence="4">non-specific serine/threonine protein kinase</fullName>
        <ecNumber evidence="4">2.7.11.1</ecNumber>
    </recommendedName>
</protein>
<sequence>MSKLTNLSIHENHFIGGIPPFIGNISSLVTLSMADCYLGGNIPDSLGRLRSLRFLGLGGNNLFGKIPLSIYNLSMLSAFSLADNQLEGNLPRDIGLALPHLTHFQIWGNHFSGQVPVTLSNASKLKTVEVSENSFSGKVTVPFGHLQYLQKLALSENHLGSGEADEMNFITSLANCSKLEYLVLDVNQFQGRLPESIANLSSQLKIILFGWNNLFGDIPSGLGNLVNLELLRLNTNQFTEVGKLRNLGRLDVSGNRLSGEIPSSLSDCVSLETLYLDRNHFQGSIPQSLSSLRGIRKFGLSFNNLSGKIPQYIENLALEYLNLSFNDFEGEIPTKGVFKNASAVFVQGNTKLCGGIVELGLPTCRIKATKKRELSHVHIITIVISLLGVIIVSTFLLCWTKRKKRKQSSGFSLEEPFTQLSYRSLLKATNGFSSANLIGKGSFGSVYKGVLEEDGTNVAVKVLDLQHRGASKSFMAECEVLKNIRHRNLVKIITSCSSIDFQENNFKALVYEFMPNGSLENWLHSSAKETNDGQSRVQSLSLLQRINIAIDVASALDHLHYNCSKPMVHCDLKPSNVLLDNDMTAHVGDFGLAKLISESKIPNQSSSIGVRGTIGYIAPEYGMGSEVSIHGDLYSYGILVLEMITGKRPTDSLFEEGLNLHTYARMALPDQITEIVDPKLVQEAEVSIVNRQRSRIDIIMDCLASIIKIGVACSMELPQDRMLMSTVVKDLDLIKKTLERNQANN</sequence>
<evidence type="ECO:0000313" key="26">
    <source>
        <dbReference type="Proteomes" id="UP001054252"/>
    </source>
</evidence>
<evidence type="ECO:0000256" key="14">
    <source>
        <dbReference type="ARBA" id="ARBA00022777"/>
    </source>
</evidence>
<dbReference type="SMART" id="SM00220">
    <property type="entry name" value="S_TKc"/>
    <property type="match status" value="1"/>
</dbReference>
<comment type="catalytic activity">
    <reaction evidence="20">
        <text>L-threonyl-[protein] + ATP = O-phospho-L-threonyl-[protein] + ADP + H(+)</text>
        <dbReference type="Rhea" id="RHEA:46608"/>
        <dbReference type="Rhea" id="RHEA-COMP:11060"/>
        <dbReference type="Rhea" id="RHEA-COMP:11605"/>
        <dbReference type="ChEBI" id="CHEBI:15378"/>
        <dbReference type="ChEBI" id="CHEBI:30013"/>
        <dbReference type="ChEBI" id="CHEBI:30616"/>
        <dbReference type="ChEBI" id="CHEBI:61977"/>
        <dbReference type="ChEBI" id="CHEBI:456216"/>
        <dbReference type="EC" id="2.7.11.1"/>
    </reaction>
</comment>
<dbReference type="FunFam" id="3.80.10.10:FF:000095">
    <property type="entry name" value="LRR receptor-like serine/threonine-protein kinase GSO1"/>
    <property type="match status" value="1"/>
</dbReference>
<keyword evidence="15 22" id="KW-0067">ATP-binding</keyword>
<dbReference type="PROSITE" id="PS00107">
    <property type="entry name" value="PROTEIN_KINASE_ATP"/>
    <property type="match status" value="1"/>
</dbReference>
<comment type="catalytic activity">
    <reaction evidence="21">
        <text>L-seryl-[protein] + ATP = O-phospho-L-seryl-[protein] + ADP + H(+)</text>
        <dbReference type="Rhea" id="RHEA:17989"/>
        <dbReference type="Rhea" id="RHEA-COMP:9863"/>
        <dbReference type="Rhea" id="RHEA-COMP:11604"/>
        <dbReference type="ChEBI" id="CHEBI:15378"/>
        <dbReference type="ChEBI" id="CHEBI:29999"/>
        <dbReference type="ChEBI" id="CHEBI:30616"/>
        <dbReference type="ChEBI" id="CHEBI:83421"/>
        <dbReference type="ChEBI" id="CHEBI:456216"/>
        <dbReference type="EC" id="2.7.11.1"/>
    </reaction>
</comment>
<evidence type="ECO:0000256" key="7">
    <source>
        <dbReference type="ARBA" id="ARBA00022553"/>
    </source>
</evidence>
<evidence type="ECO:0000256" key="4">
    <source>
        <dbReference type="ARBA" id="ARBA00012513"/>
    </source>
</evidence>
<dbReference type="Gene3D" id="3.30.200.20">
    <property type="entry name" value="Phosphorylase Kinase, domain 1"/>
    <property type="match status" value="1"/>
</dbReference>
<evidence type="ECO:0000256" key="2">
    <source>
        <dbReference type="ARBA" id="ARBA00004479"/>
    </source>
</evidence>
<evidence type="ECO:0000256" key="12">
    <source>
        <dbReference type="ARBA" id="ARBA00022737"/>
    </source>
</evidence>
<dbReference type="PROSITE" id="PS00108">
    <property type="entry name" value="PROTEIN_KINASE_ST"/>
    <property type="match status" value="1"/>
</dbReference>
<evidence type="ECO:0000256" key="13">
    <source>
        <dbReference type="ARBA" id="ARBA00022741"/>
    </source>
</evidence>
<keyword evidence="10 23" id="KW-0812">Transmembrane</keyword>
<dbReference type="AlphaFoldDB" id="A0AAV5K8Q7"/>
<dbReference type="Gene3D" id="3.80.10.10">
    <property type="entry name" value="Ribonuclease Inhibitor"/>
    <property type="match status" value="2"/>
</dbReference>
<dbReference type="FunFam" id="3.30.200.20:FF:000432">
    <property type="entry name" value="LRR receptor-like serine/threonine-protein kinase EFR"/>
    <property type="match status" value="1"/>
</dbReference>
<dbReference type="InterPro" id="IPR001611">
    <property type="entry name" value="Leu-rich_rpt"/>
</dbReference>
<dbReference type="CDD" id="cd14066">
    <property type="entry name" value="STKc_IRAK"/>
    <property type="match status" value="1"/>
</dbReference>
<keyword evidence="18" id="KW-0675">Receptor</keyword>
<dbReference type="PANTHER" id="PTHR27008">
    <property type="entry name" value="OS04G0122200 PROTEIN"/>
    <property type="match status" value="1"/>
</dbReference>
<dbReference type="InterPro" id="IPR000719">
    <property type="entry name" value="Prot_kinase_dom"/>
</dbReference>
<dbReference type="PROSITE" id="PS50011">
    <property type="entry name" value="PROTEIN_KINASE_DOM"/>
    <property type="match status" value="1"/>
</dbReference>
<dbReference type="Proteomes" id="UP001054252">
    <property type="component" value="Unassembled WGS sequence"/>
</dbReference>
<reference evidence="25 26" key="1">
    <citation type="journal article" date="2021" name="Commun. Biol.">
        <title>The genome of Shorea leprosula (Dipterocarpaceae) highlights the ecological relevance of drought in aseasonal tropical rainforests.</title>
        <authorList>
            <person name="Ng K.K.S."/>
            <person name="Kobayashi M.J."/>
            <person name="Fawcett J.A."/>
            <person name="Hatakeyama M."/>
            <person name="Paape T."/>
            <person name="Ng C.H."/>
            <person name="Ang C.C."/>
            <person name="Tnah L.H."/>
            <person name="Lee C.T."/>
            <person name="Nishiyama T."/>
            <person name="Sese J."/>
            <person name="O'Brien M.J."/>
            <person name="Copetti D."/>
            <person name="Mohd Noor M.I."/>
            <person name="Ong R.C."/>
            <person name="Putra M."/>
            <person name="Sireger I.Z."/>
            <person name="Indrioko S."/>
            <person name="Kosugi Y."/>
            <person name="Izuno A."/>
            <person name="Isagi Y."/>
            <person name="Lee S.L."/>
            <person name="Shimizu K.K."/>
        </authorList>
    </citation>
    <scope>NUCLEOTIDE SEQUENCE [LARGE SCALE GENOMIC DNA]</scope>
    <source>
        <strain evidence="25">214</strain>
    </source>
</reference>
<proteinExistence type="inferred from homology"/>
<dbReference type="EMBL" id="BPVZ01000056">
    <property type="protein sequence ID" value="GKV21185.1"/>
    <property type="molecule type" value="Genomic_DNA"/>
</dbReference>
<evidence type="ECO:0000256" key="18">
    <source>
        <dbReference type="ARBA" id="ARBA00023170"/>
    </source>
</evidence>
<evidence type="ECO:0000256" key="23">
    <source>
        <dbReference type="SAM" id="Phobius"/>
    </source>
</evidence>
<dbReference type="InterPro" id="IPR008271">
    <property type="entry name" value="Ser/Thr_kinase_AS"/>
</dbReference>
<keyword evidence="17 23" id="KW-0472">Membrane</keyword>
<dbReference type="Pfam" id="PF00560">
    <property type="entry name" value="LRR_1"/>
    <property type="match status" value="4"/>
</dbReference>
<evidence type="ECO:0000256" key="22">
    <source>
        <dbReference type="PROSITE-ProRule" id="PRU10141"/>
    </source>
</evidence>
<feature type="domain" description="Protein kinase" evidence="24">
    <location>
        <begin position="432"/>
        <end position="745"/>
    </location>
</feature>
<gene>
    <name evidence="25" type="ORF">SLEP1_g31184</name>
</gene>
<dbReference type="InterPro" id="IPR017441">
    <property type="entry name" value="Protein_kinase_ATP_BS"/>
</dbReference>
<dbReference type="GO" id="GO:0005524">
    <property type="term" value="F:ATP binding"/>
    <property type="evidence" value="ECO:0007669"/>
    <property type="project" value="UniProtKB-UniRule"/>
</dbReference>
<organism evidence="25 26">
    <name type="scientific">Rubroshorea leprosula</name>
    <dbReference type="NCBI Taxonomy" id="152421"/>
    <lineage>
        <taxon>Eukaryota</taxon>
        <taxon>Viridiplantae</taxon>
        <taxon>Streptophyta</taxon>
        <taxon>Embryophyta</taxon>
        <taxon>Tracheophyta</taxon>
        <taxon>Spermatophyta</taxon>
        <taxon>Magnoliopsida</taxon>
        <taxon>eudicotyledons</taxon>
        <taxon>Gunneridae</taxon>
        <taxon>Pentapetalae</taxon>
        <taxon>rosids</taxon>
        <taxon>malvids</taxon>
        <taxon>Malvales</taxon>
        <taxon>Dipterocarpaceae</taxon>
        <taxon>Rubroshorea</taxon>
    </lineage>
</organism>
<dbReference type="FunFam" id="1.10.510.10:FF:000358">
    <property type="entry name" value="Putative leucine-rich repeat receptor-like serine/threonine-protein kinase"/>
    <property type="match status" value="1"/>
</dbReference>
<dbReference type="InterPro" id="IPR051809">
    <property type="entry name" value="Plant_receptor-like_S/T_kinase"/>
</dbReference>
<keyword evidence="26" id="KW-1185">Reference proteome</keyword>
<keyword evidence="19" id="KW-0325">Glycoprotein</keyword>